<evidence type="ECO:0000313" key="6">
    <source>
        <dbReference type="Proteomes" id="UP000202485"/>
    </source>
</evidence>
<dbReference type="SMART" id="SM00895">
    <property type="entry name" value="FCD"/>
    <property type="match status" value="1"/>
</dbReference>
<dbReference type="Pfam" id="PF00392">
    <property type="entry name" value="GntR"/>
    <property type="match status" value="1"/>
</dbReference>
<dbReference type="InterPro" id="IPR011711">
    <property type="entry name" value="GntR_C"/>
</dbReference>
<keyword evidence="6" id="KW-1185">Reference proteome</keyword>
<proteinExistence type="predicted"/>
<dbReference type="SMART" id="SM00345">
    <property type="entry name" value="HTH_GNTR"/>
    <property type="match status" value="1"/>
</dbReference>
<evidence type="ECO:0000256" key="3">
    <source>
        <dbReference type="ARBA" id="ARBA00023163"/>
    </source>
</evidence>
<dbReference type="SUPFAM" id="SSF46785">
    <property type="entry name" value="Winged helix' DNA-binding domain"/>
    <property type="match status" value="1"/>
</dbReference>
<dbReference type="InterPro" id="IPR008920">
    <property type="entry name" value="TF_FadR/GntR_C"/>
</dbReference>
<keyword evidence="2" id="KW-0238">DNA-binding</keyword>
<dbReference type="Gene3D" id="1.20.120.530">
    <property type="entry name" value="GntR ligand-binding domain-like"/>
    <property type="match status" value="1"/>
</dbReference>
<evidence type="ECO:0000256" key="2">
    <source>
        <dbReference type="ARBA" id="ARBA00023125"/>
    </source>
</evidence>
<name>A0A238JQY4_9RHOB</name>
<feature type="domain" description="HTH gntR-type" evidence="4">
    <location>
        <begin position="1"/>
        <end position="68"/>
    </location>
</feature>
<dbReference type="InterPro" id="IPR036388">
    <property type="entry name" value="WH-like_DNA-bd_sf"/>
</dbReference>
<reference evidence="6" key="1">
    <citation type="submission" date="2017-05" db="EMBL/GenBank/DDBJ databases">
        <authorList>
            <person name="Rodrigo-Torres L."/>
            <person name="Arahal R. D."/>
            <person name="Lucena T."/>
        </authorList>
    </citation>
    <scope>NUCLEOTIDE SEQUENCE [LARGE SCALE GENOMIC DNA]</scope>
    <source>
        <strain evidence="6">CECT 8715</strain>
    </source>
</reference>
<dbReference type="Pfam" id="PF07729">
    <property type="entry name" value="FCD"/>
    <property type="match status" value="1"/>
</dbReference>
<dbReference type="PANTHER" id="PTHR43537">
    <property type="entry name" value="TRANSCRIPTIONAL REGULATOR, GNTR FAMILY"/>
    <property type="match status" value="1"/>
</dbReference>
<dbReference type="GO" id="GO:0003677">
    <property type="term" value="F:DNA binding"/>
    <property type="evidence" value="ECO:0007669"/>
    <property type="project" value="UniProtKB-KW"/>
</dbReference>
<evidence type="ECO:0000256" key="1">
    <source>
        <dbReference type="ARBA" id="ARBA00023015"/>
    </source>
</evidence>
<dbReference type="AlphaFoldDB" id="A0A238JQY4"/>
<evidence type="ECO:0000259" key="4">
    <source>
        <dbReference type="PROSITE" id="PS50949"/>
    </source>
</evidence>
<organism evidence="5 6">
    <name type="scientific">Ruegeria arenilitoris</name>
    <dbReference type="NCBI Taxonomy" id="1173585"/>
    <lineage>
        <taxon>Bacteria</taxon>
        <taxon>Pseudomonadati</taxon>
        <taxon>Pseudomonadota</taxon>
        <taxon>Alphaproteobacteria</taxon>
        <taxon>Rhodobacterales</taxon>
        <taxon>Roseobacteraceae</taxon>
        <taxon>Ruegeria</taxon>
    </lineage>
</organism>
<gene>
    <name evidence="5" type="primary">csiR_2</name>
    <name evidence="5" type="ORF">RUA8715_00089</name>
</gene>
<dbReference type="Gene3D" id="1.10.10.10">
    <property type="entry name" value="Winged helix-like DNA-binding domain superfamily/Winged helix DNA-binding domain"/>
    <property type="match status" value="1"/>
</dbReference>
<protein>
    <submittedName>
        <fullName evidence="5">HTH-type transcriptional repressor CsiR</fullName>
    </submittedName>
</protein>
<keyword evidence="3" id="KW-0804">Transcription</keyword>
<dbReference type="EMBL" id="FXYG01000001">
    <property type="protein sequence ID" value="SMX33070.1"/>
    <property type="molecule type" value="Genomic_DNA"/>
</dbReference>
<sequence>MNEEVDIYQHLKMRLISNGFEHGAKVRAEELRKDYGCSASTVREVLFRLSSVGLVDFQEQKGFRVPKRSPQKLIELTHIRVLLEGEGTAMSIRNGGVDWEARLTAAHHKLSHIEKRIHATDDPSELIEIWFASEKEFHQTLISACGSDTLKQMHGRIYAQFRQQLMVADRRFEFISENIRHHADILEAALSGDEQLTKQKIHDHLKRHLTGKTMGD</sequence>
<dbReference type="OrthoDB" id="8638122at2"/>
<accession>A0A238JQY4</accession>
<dbReference type="GO" id="GO:0003700">
    <property type="term" value="F:DNA-binding transcription factor activity"/>
    <property type="evidence" value="ECO:0007669"/>
    <property type="project" value="InterPro"/>
</dbReference>
<dbReference type="InterPro" id="IPR036390">
    <property type="entry name" value="WH_DNA-bd_sf"/>
</dbReference>
<dbReference type="SUPFAM" id="SSF48008">
    <property type="entry name" value="GntR ligand-binding domain-like"/>
    <property type="match status" value="1"/>
</dbReference>
<dbReference type="PROSITE" id="PS50949">
    <property type="entry name" value="HTH_GNTR"/>
    <property type="match status" value="1"/>
</dbReference>
<dbReference type="InterPro" id="IPR000524">
    <property type="entry name" value="Tscrpt_reg_HTH_GntR"/>
</dbReference>
<keyword evidence="1" id="KW-0805">Transcription regulation</keyword>
<dbReference type="Proteomes" id="UP000202485">
    <property type="component" value="Unassembled WGS sequence"/>
</dbReference>
<dbReference type="PANTHER" id="PTHR43537:SF5">
    <property type="entry name" value="UXU OPERON TRANSCRIPTIONAL REGULATOR"/>
    <property type="match status" value="1"/>
</dbReference>
<evidence type="ECO:0000313" key="5">
    <source>
        <dbReference type="EMBL" id="SMX33070.1"/>
    </source>
</evidence>
<dbReference type="RefSeq" id="WP_093961717.1">
    <property type="nucleotide sequence ID" value="NZ_FXYG01000001.1"/>
</dbReference>